<organism evidence="1 2">
    <name type="scientific">Cetraspora pellucida</name>
    <dbReference type="NCBI Taxonomy" id="1433469"/>
    <lineage>
        <taxon>Eukaryota</taxon>
        <taxon>Fungi</taxon>
        <taxon>Fungi incertae sedis</taxon>
        <taxon>Mucoromycota</taxon>
        <taxon>Glomeromycotina</taxon>
        <taxon>Glomeromycetes</taxon>
        <taxon>Diversisporales</taxon>
        <taxon>Gigasporaceae</taxon>
        <taxon>Cetraspora</taxon>
    </lineage>
</organism>
<comment type="caution">
    <text evidence="1">The sequence shown here is derived from an EMBL/GenBank/DDBJ whole genome shotgun (WGS) entry which is preliminary data.</text>
</comment>
<name>A0ACA9RCH2_9GLOM</name>
<sequence length="102" mass="11398">MSTSTNTNNITIATSSNNTSSNNSTKRKIEDSILESTSNDTKKSKTDHEGCGICLNDIEDPFYLVCKHKFCIICTKNFFISSRNNATSCPYCRKVISIEEKD</sequence>
<evidence type="ECO:0000313" key="2">
    <source>
        <dbReference type="Proteomes" id="UP000789366"/>
    </source>
</evidence>
<accession>A0ACA9RCH2</accession>
<keyword evidence="2" id="KW-1185">Reference proteome</keyword>
<gene>
    <name evidence="1" type="ORF">SPELUC_LOCUS16893</name>
</gene>
<protein>
    <submittedName>
        <fullName evidence="1">16752_t:CDS:1</fullName>
    </submittedName>
</protein>
<reference evidence="1" key="1">
    <citation type="submission" date="2021-06" db="EMBL/GenBank/DDBJ databases">
        <authorList>
            <person name="Kallberg Y."/>
            <person name="Tangrot J."/>
            <person name="Rosling A."/>
        </authorList>
    </citation>
    <scope>NUCLEOTIDE SEQUENCE</scope>
    <source>
        <strain evidence="1">28 12/20/2015</strain>
    </source>
</reference>
<dbReference type="Proteomes" id="UP000789366">
    <property type="component" value="Unassembled WGS sequence"/>
</dbReference>
<feature type="non-terminal residue" evidence="1">
    <location>
        <position position="102"/>
    </location>
</feature>
<evidence type="ECO:0000313" key="1">
    <source>
        <dbReference type="EMBL" id="CAG8787075.1"/>
    </source>
</evidence>
<dbReference type="EMBL" id="CAJVPW010065451">
    <property type="protein sequence ID" value="CAG8787075.1"/>
    <property type="molecule type" value="Genomic_DNA"/>
</dbReference>
<proteinExistence type="predicted"/>